<reference evidence="2 3" key="1">
    <citation type="journal article" date="2016" name="Nat. Commun.">
        <title>Thousands of microbial genomes shed light on interconnected biogeochemical processes in an aquifer system.</title>
        <authorList>
            <person name="Anantharaman K."/>
            <person name="Brown C.T."/>
            <person name="Hug L.A."/>
            <person name="Sharon I."/>
            <person name="Castelle C.J."/>
            <person name="Probst A.J."/>
            <person name="Thomas B.C."/>
            <person name="Singh A."/>
            <person name="Wilkins M.J."/>
            <person name="Karaoz U."/>
            <person name="Brodie E.L."/>
            <person name="Williams K.H."/>
            <person name="Hubbard S.S."/>
            <person name="Banfield J.F."/>
        </authorList>
    </citation>
    <scope>NUCLEOTIDE SEQUENCE [LARGE SCALE GENOMIC DNA]</scope>
</reference>
<dbReference type="Pfam" id="PF02589">
    <property type="entry name" value="LUD_dom"/>
    <property type="match status" value="1"/>
</dbReference>
<name>A0A1G2KXY1_9BACT</name>
<dbReference type="SUPFAM" id="SSF100950">
    <property type="entry name" value="NagB/RpiA/CoA transferase-like"/>
    <property type="match status" value="1"/>
</dbReference>
<proteinExistence type="predicted"/>
<protein>
    <recommendedName>
        <fullName evidence="1">LUD domain-containing protein</fullName>
    </recommendedName>
</protein>
<evidence type="ECO:0000313" key="3">
    <source>
        <dbReference type="Proteomes" id="UP000177177"/>
    </source>
</evidence>
<dbReference type="Proteomes" id="UP000177177">
    <property type="component" value="Unassembled WGS sequence"/>
</dbReference>
<dbReference type="Gene3D" id="3.40.50.10420">
    <property type="entry name" value="NagB/RpiA/CoA transferase-like"/>
    <property type="match status" value="1"/>
</dbReference>
<sequence>MLLKHTDTMTYDALATREVITGTIVALTKRGVTGITVENRTEALEYIKSLIPPSASVMNGSSRTLEEIGFIEYLKSGTHGWTNLHEEILLEKDMAKQTILRKYAVLSDYYLGSVHAVAETGELVFASNSGSQLPHIAYTSPNLIFAVGTQKITPNLPAALVRVREYVLPLEDQRMKDAGMGGSAISKLLVFEREPAFMGRKVHVIFVNEKLGF</sequence>
<feature type="domain" description="LUD" evidence="1">
    <location>
        <begin position="24"/>
        <end position="175"/>
    </location>
</feature>
<evidence type="ECO:0000313" key="2">
    <source>
        <dbReference type="EMBL" id="OHA04054.1"/>
    </source>
</evidence>
<dbReference type="PANTHER" id="PTHR36179:SF2">
    <property type="entry name" value="LUD DOMAIN-CONTAINING PROTEIN"/>
    <property type="match status" value="1"/>
</dbReference>
<dbReference type="InterPro" id="IPR037171">
    <property type="entry name" value="NagB/RpiA_transferase-like"/>
</dbReference>
<comment type="caution">
    <text evidence="2">The sequence shown here is derived from an EMBL/GenBank/DDBJ whole genome shotgun (WGS) entry which is preliminary data.</text>
</comment>
<gene>
    <name evidence="2" type="ORF">A3C92_03745</name>
</gene>
<dbReference type="EMBL" id="MHQN01000005">
    <property type="protein sequence ID" value="OHA04054.1"/>
    <property type="molecule type" value="Genomic_DNA"/>
</dbReference>
<dbReference type="InterPro" id="IPR003741">
    <property type="entry name" value="LUD_dom"/>
</dbReference>
<accession>A0A1G2KXY1</accession>
<organism evidence="2 3">
    <name type="scientific">Candidatus Sungbacteria bacterium RIFCSPHIGHO2_02_FULL_53_17</name>
    <dbReference type="NCBI Taxonomy" id="1802275"/>
    <lineage>
        <taxon>Bacteria</taxon>
        <taxon>Candidatus Sungiibacteriota</taxon>
    </lineage>
</organism>
<dbReference type="PANTHER" id="PTHR36179">
    <property type="entry name" value="LUD_DOM DOMAIN-CONTAINING PROTEIN"/>
    <property type="match status" value="1"/>
</dbReference>
<evidence type="ECO:0000259" key="1">
    <source>
        <dbReference type="Pfam" id="PF02589"/>
    </source>
</evidence>
<dbReference type="InterPro" id="IPR024185">
    <property type="entry name" value="FTHF_cligase-like_sf"/>
</dbReference>
<dbReference type="AlphaFoldDB" id="A0A1G2KXY1"/>